<dbReference type="InterPro" id="IPR001737">
    <property type="entry name" value="KsgA/Erm"/>
</dbReference>
<dbReference type="SMART" id="SM00650">
    <property type="entry name" value="rADc"/>
    <property type="match status" value="1"/>
</dbReference>
<evidence type="ECO:0000256" key="1">
    <source>
        <dbReference type="ARBA" id="ARBA00022490"/>
    </source>
</evidence>
<reference evidence="10 11" key="1">
    <citation type="journal article" date="2013" name="Genome Biol. Evol.">
        <title>Genome evolution and phylogenomic analysis of candidatus kinetoplastibacterium, the betaproteobacterial endosymbionts of strigomonas and angomonas.</title>
        <authorList>
            <person name="Alves J.M."/>
            <person name="Serrano M.G."/>
            <person name="Maia da Silva F."/>
            <person name="Voegtly L.J."/>
            <person name="Matveyev A.V."/>
            <person name="Teixeira M.M."/>
            <person name="Camargo E.P."/>
            <person name="Buck G.A."/>
        </authorList>
    </citation>
    <scope>NUCLEOTIDE SEQUENCE [LARGE SCALE GENOMIC DNA]</scope>
    <source>
        <strain evidence="10 11">TCC036E</strain>
    </source>
</reference>
<dbReference type="AlphaFoldDB" id="M1M5F9"/>
<proteinExistence type="inferred from homology"/>
<feature type="binding site" evidence="7 8">
    <location>
        <position position="15"/>
    </location>
    <ligand>
        <name>S-adenosyl-L-methionine</name>
        <dbReference type="ChEBI" id="CHEBI:59789"/>
    </ligand>
</feature>
<keyword evidence="1 7" id="KW-0963">Cytoplasm</keyword>
<evidence type="ECO:0000313" key="11">
    <source>
        <dbReference type="Proteomes" id="UP000011686"/>
    </source>
</evidence>
<evidence type="ECO:0000256" key="6">
    <source>
        <dbReference type="ARBA" id="ARBA00022884"/>
    </source>
</evidence>
<dbReference type="FunFam" id="1.10.8.100:FF:000001">
    <property type="entry name" value="Ribosomal RNA small subunit methyltransferase A"/>
    <property type="match status" value="1"/>
</dbReference>
<evidence type="ECO:0000259" key="9">
    <source>
        <dbReference type="SMART" id="SM00650"/>
    </source>
</evidence>
<sequence>MVVHKARKRFGQNFLVDDSVIHNIISTFKPMKHDYVVEIGPGLSAITEPLIHSVNELLCIEIDRDLVKILEHKFSKYKNVRIIESDVLNFDFNTLNIGIRLIGNLPYNISTQLLFKIMEFSDQIIDAHFMLQREVVDRMIAQPSSSDYGRLSVMLQECYEIERLFDIRPDSFNPMPKVFSSFVRIKPLSFNRVRPKNYNIFKQLVTRAFSQKRKILKNSLGEWSKHLDWEALDLNSQIRAENLSVSKFIMISDFLHNKGLM</sequence>
<keyword evidence="2 7" id="KW-0698">rRNA processing</keyword>
<evidence type="ECO:0000256" key="8">
    <source>
        <dbReference type="PROSITE-ProRule" id="PRU01026"/>
    </source>
</evidence>
<comment type="function">
    <text evidence="7">Specifically dimethylates two adjacent adenosines (A1518 and A1519) in the loop of a conserved hairpin near the 3'-end of 16S rRNA in the 30S particle. May play a critical role in biogenesis of 30S subunits.</text>
</comment>
<dbReference type="InterPro" id="IPR029063">
    <property type="entry name" value="SAM-dependent_MTases_sf"/>
</dbReference>
<dbReference type="Pfam" id="PF00398">
    <property type="entry name" value="RrnaAD"/>
    <property type="match status" value="1"/>
</dbReference>
<dbReference type="SUPFAM" id="SSF53335">
    <property type="entry name" value="S-adenosyl-L-methionine-dependent methyltransferases"/>
    <property type="match status" value="1"/>
</dbReference>
<dbReference type="PANTHER" id="PTHR11727">
    <property type="entry name" value="DIMETHYLADENOSINE TRANSFERASE"/>
    <property type="match status" value="1"/>
</dbReference>
<dbReference type="EMBL" id="CP003804">
    <property type="protein sequence ID" value="AGF47405.1"/>
    <property type="molecule type" value="Genomic_DNA"/>
</dbReference>
<keyword evidence="6 7" id="KW-0694">RNA-binding</keyword>
<evidence type="ECO:0000313" key="10">
    <source>
        <dbReference type="EMBL" id="AGF47405.1"/>
    </source>
</evidence>
<dbReference type="PROSITE" id="PS01131">
    <property type="entry name" value="RRNA_A_DIMETH"/>
    <property type="match status" value="1"/>
</dbReference>
<keyword evidence="4 7" id="KW-0808">Transferase</keyword>
<dbReference type="PROSITE" id="PS51689">
    <property type="entry name" value="SAM_RNA_A_N6_MT"/>
    <property type="match status" value="1"/>
</dbReference>
<comment type="catalytic activity">
    <reaction evidence="7">
        <text>adenosine(1518)/adenosine(1519) in 16S rRNA + 4 S-adenosyl-L-methionine = N(6)-dimethyladenosine(1518)/N(6)-dimethyladenosine(1519) in 16S rRNA + 4 S-adenosyl-L-homocysteine + 4 H(+)</text>
        <dbReference type="Rhea" id="RHEA:19609"/>
        <dbReference type="Rhea" id="RHEA-COMP:10232"/>
        <dbReference type="Rhea" id="RHEA-COMP:10233"/>
        <dbReference type="ChEBI" id="CHEBI:15378"/>
        <dbReference type="ChEBI" id="CHEBI:57856"/>
        <dbReference type="ChEBI" id="CHEBI:59789"/>
        <dbReference type="ChEBI" id="CHEBI:74411"/>
        <dbReference type="ChEBI" id="CHEBI:74493"/>
        <dbReference type="EC" id="2.1.1.182"/>
    </reaction>
</comment>
<dbReference type="Proteomes" id="UP000011686">
    <property type="component" value="Chromosome"/>
</dbReference>
<dbReference type="PATRIC" id="fig|1208918.3.peg.101"/>
<evidence type="ECO:0000256" key="4">
    <source>
        <dbReference type="ARBA" id="ARBA00022679"/>
    </source>
</evidence>
<gene>
    <name evidence="7" type="primary">rsmA</name>
    <name evidence="7" type="synonym">ksgA</name>
    <name evidence="10" type="ORF">CDEE_0333</name>
</gene>
<evidence type="ECO:0000256" key="7">
    <source>
        <dbReference type="HAMAP-Rule" id="MF_00607"/>
    </source>
</evidence>
<dbReference type="InterPro" id="IPR023165">
    <property type="entry name" value="rRNA_Ade_diMease-like_C"/>
</dbReference>
<comment type="subcellular location">
    <subcellularLocation>
        <location evidence="7">Cytoplasm</location>
    </subcellularLocation>
</comment>
<dbReference type="EC" id="2.1.1.182" evidence="7"/>
<protein>
    <recommendedName>
        <fullName evidence="7">Ribosomal RNA small subunit methyltransferase A</fullName>
        <ecNumber evidence="7">2.1.1.182</ecNumber>
    </recommendedName>
    <alternativeName>
        <fullName evidence="7">16S rRNA (adenine(1518)-N(6)/adenine(1519)-N(6))-dimethyltransferase</fullName>
    </alternativeName>
    <alternativeName>
        <fullName evidence="7">16S rRNA dimethyladenosine transferase</fullName>
    </alternativeName>
    <alternativeName>
        <fullName evidence="7">16S rRNA dimethylase</fullName>
    </alternativeName>
    <alternativeName>
        <fullName evidence="7">S-adenosylmethionine-6-N', N'-adenosyl(rRNA) dimethyltransferase</fullName>
    </alternativeName>
</protein>
<keyword evidence="3 7" id="KW-0489">Methyltransferase</keyword>
<name>M1M5F9_9PROT</name>
<feature type="binding site" evidence="7 8">
    <location>
        <position position="61"/>
    </location>
    <ligand>
        <name>S-adenosyl-L-methionine</name>
        <dbReference type="ChEBI" id="CHEBI:59789"/>
    </ligand>
</feature>
<feature type="binding site" evidence="7 8">
    <location>
        <position position="86"/>
    </location>
    <ligand>
        <name>S-adenosyl-L-methionine</name>
        <dbReference type="ChEBI" id="CHEBI:59789"/>
    </ligand>
</feature>
<dbReference type="HOGENOM" id="CLU_041220_0_1_4"/>
<keyword evidence="5 7" id="KW-0949">S-adenosyl-L-methionine</keyword>
<dbReference type="eggNOG" id="COG0030">
    <property type="taxonomic scope" value="Bacteria"/>
</dbReference>
<dbReference type="RefSeq" id="WP_015238948.1">
    <property type="nucleotide sequence ID" value="NC_020283.1"/>
</dbReference>
<comment type="similarity">
    <text evidence="7">Belongs to the class I-like SAM-binding methyltransferase superfamily. rRNA adenine N(6)-methyltransferase family. RsmA subfamily.</text>
</comment>
<evidence type="ECO:0000256" key="3">
    <source>
        <dbReference type="ARBA" id="ARBA00022603"/>
    </source>
</evidence>
<feature type="domain" description="Ribosomal RNA adenine methylase transferase N-terminal" evidence="9">
    <location>
        <begin position="20"/>
        <end position="189"/>
    </location>
</feature>
<dbReference type="InterPro" id="IPR020596">
    <property type="entry name" value="rRNA_Ade_Mease_Trfase_CS"/>
</dbReference>
<dbReference type="NCBIfam" id="TIGR00755">
    <property type="entry name" value="ksgA"/>
    <property type="match status" value="1"/>
</dbReference>
<dbReference type="PANTHER" id="PTHR11727:SF7">
    <property type="entry name" value="DIMETHYLADENOSINE TRANSFERASE-RELATED"/>
    <property type="match status" value="1"/>
</dbReference>
<dbReference type="GO" id="GO:0003723">
    <property type="term" value="F:RNA binding"/>
    <property type="evidence" value="ECO:0007669"/>
    <property type="project" value="UniProtKB-UniRule"/>
</dbReference>
<feature type="binding site" evidence="7 8">
    <location>
        <position position="104"/>
    </location>
    <ligand>
        <name>S-adenosyl-L-methionine</name>
        <dbReference type="ChEBI" id="CHEBI:59789"/>
    </ligand>
</feature>
<dbReference type="Gene3D" id="3.40.50.150">
    <property type="entry name" value="Vaccinia Virus protein VP39"/>
    <property type="match status" value="1"/>
</dbReference>
<dbReference type="HAMAP" id="MF_00607">
    <property type="entry name" value="16SrRNA_methyltr_A"/>
    <property type="match status" value="1"/>
</dbReference>
<dbReference type="Gene3D" id="1.10.8.100">
    <property type="entry name" value="Ribosomal RNA adenine dimethylase-like, domain 2"/>
    <property type="match status" value="1"/>
</dbReference>
<feature type="binding site" evidence="7 8">
    <location>
        <position position="13"/>
    </location>
    <ligand>
        <name>S-adenosyl-L-methionine</name>
        <dbReference type="ChEBI" id="CHEBI:59789"/>
    </ligand>
</feature>
<accession>M1M5F9</accession>
<dbReference type="STRING" id="1208918.CDEE_0333"/>
<feature type="binding site" evidence="7 8">
    <location>
        <position position="40"/>
    </location>
    <ligand>
        <name>S-adenosyl-L-methionine</name>
        <dbReference type="ChEBI" id="CHEBI:59789"/>
    </ligand>
</feature>
<dbReference type="KEGG" id="kct:CDEE_0333"/>
<evidence type="ECO:0000256" key="2">
    <source>
        <dbReference type="ARBA" id="ARBA00022552"/>
    </source>
</evidence>
<dbReference type="GO" id="GO:0052908">
    <property type="term" value="F:16S rRNA (adenine(1518)-N(6)/adenine(1519)-N(6))-dimethyltransferase activity"/>
    <property type="evidence" value="ECO:0007669"/>
    <property type="project" value="UniProtKB-EC"/>
</dbReference>
<dbReference type="InterPro" id="IPR020598">
    <property type="entry name" value="rRNA_Ade_methylase_Trfase_N"/>
</dbReference>
<dbReference type="GO" id="GO:0005829">
    <property type="term" value="C:cytosol"/>
    <property type="evidence" value="ECO:0007669"/>
    <property type="project" value="TreeGrafter"/>
</dbReference>
<organism evidence="10 11">
    <name type="scientific">Candidatus Kinetoplastidibacterium crithidiae TCC036E</name>
    <dbReference type="NCBI Taxonomy" id="1208918"/>
    <lineage>
        <taxon>Bacteria</taxon>
        <taxon>Pseudomonadati</taxon>
        <taxon>Pseudomonadota</taxon>
        <taxon>Betaproteobacteria</taxon>
        <taxon>Candidatus Kinetoplastidibacterium</taxon>
    </lineage>
</organism>
<dbReference type="InterPro" id="IPR011530">
    <property type="entry name" value="rRNA_adenine_dimethylase"/>
</dbReference>
<keyword evidence="11" id="KW-1185">Reference proteome</keyword>
<evidence type="ECO:0000256" key="5">
    <source>
        <dbReference type="ARBA" id="ARBA00022691"/>
    </source>
</evidence>